<dbReference type="HOGENOM" id="CLU_030266_0_0_1"/>
<reference evidence="6" key="2">
    <citation type="submission" date="2008-07" db="EMBL/GenBank/DDBJ databases">
        <authorList>
            <person name="Genoscope - CEA"/>
        </authorList>
    </citation>
    <scope>NUCLEOTIDE SEQUENCE</scope>
    <source>
        <strain evidence="6">S mat+</strain>
    </source>
</reference>
<keyword evidence="3" id="KW-0732">Signal</keyword>
<reference evidence="8" key="3">
    <citation type="journal article" date="2014" name="Genetics">
        <title>Maintaining two mating types: Structure of the mating type locus and its role in heterokaryosis in Podospora anserina.</title>
        <authorList>
            <person name="Grognet P."/>
            <person name="Bidard F."/>
            <person name="Kuchly C."/>
            <person name="Tong L.C.H."/>
            <person name="Coppin E."/>
            <person name="Benkhali J.A."/>
            <person name="Couloux A."/>
            <person name="Wincker P."/>
            <person name="Debuchy R."/>
            <person name="Silar P."/>
        </authorList>
    </citation>
    <scope>GENOME REANNOTATION</scope>
    <source>
        <strain evidence="8">S / ATCC MYA-4624 / DSM 980 / FGSC 10383</strain>
    </source>
</reference>
<feature type="domain" description="Nephrocystin 3-like N-terminal" evidence="5">
    <location>
        <begin position="538"/>
        <end position="707"/>
    </location>
</feature>
<feature type="compositionally biased region" description="Basic and acidic residues" evidence="2">
    <location>
        <begin position="473"/>
        <end position="484"/>
    </location>
</feature>
<dbReference type="eggNOG" id="ENOG502SHRF">
    <property type="taxonomic scope" value="Eukaryota"/>
</dbReference>
<evidence type="ECO:0000259" key="5">
    <source>
        <dbReference type="Pfam" id="PF24883"/>
    </source>
</evidence>
<keyword evidence="1" id="KW-0677">Repeat</keyword>
<keyword evidence="8" id="KW-1185">Reference proteome</keyword>
<reference evidence="6 8" key="1">
    <citation type="journal article" date="2008" name="Genome Biol.">
        <title>The genome sequence of the model ascomycete fungus Podospora anserina.</title>
        <authorList>
            <person name="Espagne E."/>
            <person name="Lespinet O."/>
            <person name="Malagnac F."/>
            <person name="Da Silva C."/>
            <person name="Jaillon O."/>
            <person name="Porcel B.M."/>
            <person name="Couloux A."/>
            <person name="Aury J.-M."/>
            <person name="Segurens B."/>
            <person name="Poulain J."/>
            <person name="Anthouard V."/>
            <person name="Grossetete S."/>
            <person name="Khalili H."/>
            <person name="Coppin E."/>
            <person name="Dequard-Chablat M."/>
            <person name="Picard M."/>
            <person name="Contamine V."/>
            <person name="Arnaise S."/>
            <person name="Bourdais A."/>
            <person name="Berteaux-Lecellier V."/>
            <person name="Gautheret D."/>
            <person name="de Vries R.P."/>
            <person name="Battaglia E."/>
            <person name="Coutinho P.M."/>
            <person name="Danchin E.G.J."/>
            <person name="Henrissat B."/>
            <person name="El Khoury R."/>
            <person name="Sainsard-Chanet A."/>
            <person name="Boivin A."/>
            <person name="Pinan-Lucarre B."/>
            <person name="Sellem C.H."/>
            <person name="Debuchy R."/>
            <person name="Wincker P."/>
            <person name="Weissenbach J."/>
            <person name="Silar P."/>
        </authorList>
    </citation>
    <scope>NUCLEOTIDE SEQUENCE [LARGE SCALE GENOMIC DNA]</scope>
    <source>
        <strain evidence="8">S / ATCC MYA-4624 / DSM 980 / FGSC 10383</strain>
        <strain evidence="6">S mat+</strain>
    </source>
</reference>
<accession>B2B2S1</accession>
<evidence type="ECO:0000313" key="6">
    <source>
        <dbReference type="EMBL" id="CAP71407.1"/>
    </source>
</evidence>
<evidence type="ECO:0000256" key="3">
    <source>
        <dbReference type="SAM" id="SignalP"/>
    </source>
</evidence>
<dbReference type="VEuPathDB" id="FungiDB:PODANS_6_2270"/>
<feature type="chain" id="PRO_5007639225" evidence="3">
    <location>
        <begin position="25"/>
        <end position="757"/>
    </location>
</feature>
<gene>
    <name evidence="6" type="ORF">PODANS_6_2270</name>
</gene>
<evidence type="ECO:0000256" key="1">
    <source>
        <dbReference type="ARBA" id="ARBA00022737"/>
    </source>
</evidence>
<protein>
    <submittedName>
        <fullName evidence="6">Podospora anserina S mat+ genomic DNA chromosome 6, supercontig 2</fullName>
    </submittedName>
</protein>
<dbReference type="Proteomes" id="UP000001197">
    <property type="component" value="Chromosome 6"/>
</dbReference>
<evidence type="ECO:0000256" key="2">
    <source>
        <dbReference type="SAM" id="MobiDB-lite"/>
    </source>
</evidence>
<dbReference type="AlphaFoldDB" id="B2B2S1"/>
<dbReference type="KEGG" id="pan:PODANSg7310"/>
<dbReference type="InterPro" id="IPR056884">
    <property type="entry name" value="NPHP3-like_N"/>
</dbReference>
<dbReference type="EMBL" id="CU638744">
    <property type="protein sequence ID" value="CAP71407.1"/>
    <property type="molecule type" value="Genomic_DNA"/>
</dbReference>
<evidence type="ECO:0000313" key="8">
    <source>
        <dbReference type="Proteomes" id="UP000001197"/>
    </source>
</evidence>
<evidence type="ECO:0000259" key="4">
    <source>
        <dbReference type="Pfam" id="PF24809"/>
    </source>
</evidence>
<dbReference type="Pfam" id="PF24809">
    <property type="entry name" value="DUF7708"/>
    <property type="match status" value="1"/>
</dbReference>
<dbReference type="GeneID" id="6195206"/>
<proteinExistence type="predicted"/>
<feature type="domain" description="DUF7708" evidence="4">
    <location>
        <begin position="251"/>
        <end position="338"/>
    </location>
</feature>
<dbReference type="EMBL" id="FO904941">
    <property type="protein sequence ID" value="CDP30805.1"/>
    <property type="molecule type" value="Genomic_DNA"/>
</dbReference>
<evidence type="ECO:0000313" key="7">
    <source>
        <dbReference type="EMBL" id="CDP30805.1"/>
    </source>
</evidence>
<sequence length="757" mass="85189">MEKRSSCRSCIRICFMFVCRTVAGMVIPHSHTDRFVTILPTYLSITQQLQKENPYFPWSSWLPCDSVITSFSLEVAGIMSTKAPNTNRGLGTLVDSYVRKRLRRDIHPALAKVRDKSEAESTFLKATGAELRVSCHTAVGASEDGNQNPTSVAMVAGENDCGISLEEIYRDATQEKLRFQLAIADYEKLTSGPKFGSGITTKPSFTWEDVLEEAQRAADTYSEASGMWNKIRKGLCSFGRNAKAFDAWASLLPSQSEYLSVLCGGLKFIFGAAARLHDLNSDVCDALAEIPILLKSTHLVLGIFKRSKDLHQASADLYSVIIAALHHIVLWYREKAISEYTFPLSILFRIAETKWYPETLFKSILKQDVYAIQLTELLSNVRQQADRFEHVVRLNSYERIVTTSEMVRTQGVRQDENHSILVRYLDDANNELHNFREEFSSKAVDLQSQVSELTNVLAAFLGMRGPSLPIRKAKSESRLTRDSSPESLPHGSKTSHRLEETISTLDYDSSVIERDIVTSLRSVWQVPISDQDRLVAAIQSPKLQSWITETTSSALFLNFNATRNHHTTSFVAAKLANSIQSSSVLVVTFFCGPHTDRRSEDPDFGVTGMMRSLISQLLLTYPNFGLHTLRQIQEKDMDDVEDLCEIFYLLVAQLPRHKALFCILDSVTNFEDNNILRMESEMVMGQLMEIITWTAEYGCCFKLLLTSPRNSRVLYKHLSNPEQDSIWLPAKVPSQGGFTKGKWDGSIGGEVDKLTIF</sequence>
<dbReference type="PANTHER" id="PTHR40619">
    <property type="entry name" value="FUNGAL STAND N-TERMINAL GOODBYE DOMAIN-CONTAINING PROTEIN"/>
    <property type="match status" value="1"/>
</dbReference>
<dbReference type="InterPro" id="IPR056125">
    <property type="entry name" value="DUF7708"/>
</dbReference>
<name>B2B2S1_PODAN</name>
<dbReference type="Pfam" id="PF24883">
    <property type="entry name" value="NPHP3_N"/>
    <property type="match status" value="1"/>
</dbReference>
<dbReference type="PANTHER" id="PTHR40619:SF3">
    <property type="entry name" value="FUNGAL STAND N-TERMINAL GOODBYE DOMAIN-CONTAINING PROTEIN"/>
    <property type="match status" value="1"/>
</dbReference>
<organism evidence="6">
    <name type="scientific">Podospora anserina (strain S / ATCC MYA-4624 / DSM 980 / FGSC 10383)</name>
    <name type="common">Pleurage anserina</name>
    <dbReference type="NCBI Taxonomy" id="515849"/>
    <lineage>
        <taxon>Eukaryota</taxon>
        <taxon>Fungi</taxon>
        <taxon>Dikarya</taxon>
        <taxon>Ascomycota</taxon>
        <taxon>Pezizomycotina</taxon>
        <taxon>Sordariomycetes</taxon>
        <taxon>Sordariomycetidae</taxon>
        <taxon>Sordariales</taxon>
        <taxon>Podosporaceae</taxon>
        <taxon>Podospora</taxon>
        <taxon>Podospora anserina</taxon>
    </lineage>
</organism>
<dbReference type="RefSeq" id="XP_001910272.1">
    <property type="nucleotide sequence ID" value="XM_001910237.1"/>
</dbReference>
<feature type="signal peptide" evidence="3">
    <location>
        <begin position="1"/>
        <end position="24"/>
    </location>
</feature>
<reference evidence="7" key="4">
    <citation type="submission" date="2015-04" db="EMBL/GenBank/DDBJ databases">
        <title>Maintaining two mating types: Structure of the mating type locus and its role in heterokaryosis in Podospora anserina.</title>
        <authorList>
            <person name="Grognet P."/>
            <person name="Bidard F."/>
            <person name="Kuchly C."/>
            <person name="Chan Ho Tong L."/>
            <person name="Coppin E."/>
            <person name="Ait Benkhali J."/>
            <person name="Couloux A."/>
            <person name="Wincker P."/>
            <person name="Debuchy R."/>
            <person name="Silar P."/>
        </authorList>
    </citation>
    <scope>NUCLEOTIDE SEQUENCE</scope>
</reference>
<feature type="region of interest" description="Disordered" evidence="2">
    <location>
        <begin position="471"/>
        <end position="496"/>
    </location>
</feature>
<dbReference type="OrthoDB" id="5419927at2759"/>